<gene>
    <name evidence="2" type="ORF">FHX42_005193</name>
</gene>
<accession>A0A839E588</accession>
<evidence type="ECO:0000313" key="2">
    <source>
        <dbReference type="EMBL" id="MBA8827786.1"/>
    </source>
</evidence>
<dbReference type="Pfam" id="PF19809">
    <property type="entry name" value="DUF6292"/>
    <property type="match status" value="1"/>
</dbReference>
<evidence type="ECO:0000259" key="1">
    <source>
        <dbReference type="Pfam" id="PF19809"/>
    </source>
</evidence>
<keyword evidence="3" id="KW-1185">Reference proteome</keyword>
<evidence type="ECO:0000313" key="3">
    <source>
        <dbReference type="Proteomes" id="UP000569329"/>
    </source>
</evidence>
<comment type="caution">
    <text evidence="2">The sequence shown here is derived from an EMBL/GenBank/DDBJ whole genome shotgun (WGS) entry which is preliminary data.</text>
</comment>
<reference evidence="2 3" key="1">
    <citation type="submission" date="2020-07" db="EMBL/GenBank/DDBJ databases">
        <title>Sequencing the genomes of 1000 actinobacteria strains.</title>
        <authorList>
            <person name="Klenk H.-P."/>
        </authorList>
    </citation>
    <scope>NUCLEOTIDE SEQUENCE [LARGE SCALE GENOMIC DNA]</scope>
    <source>
        <strain evidence="2 3">DSM 45975</strain>
    </source>
</reference>
<dbReference type="Proteomes" id="UP000569329">
    <property type="component" value="Unassembled WGS sequence"/>
</dbReference>
<name>A0A839E588_9PSEU</name>
<feature type="domain" description="DUF6292" evidence="1">
    <location>
        <begin position="9"/>
        <end position="100"/>
    </location>
</feature>
<dbReference type="RefSeq" id="WP_182546946.1">
    <property type="nucleotide sequence ID" value="NZ_JACGWZ010000010.1"/>
</dbReference>
<organism evidence="2 3">
    <name type="scientific">Halosaccharopolyspora lacisalsi</name>
    <dbReference type="NCBI Taxonomy" id="1000566"/>
    <lineage>
        <taxon>Bacteria</taxon>
        <taxon>Bacillati</taxon>
        <taxon>Actinomycetota</taxon>
        <taxon>Actinomycetes</taxon>
        <taxon>Pseudonocardiales</taxon>
        <taxon>Pseudonocardiaceae</taxon>
        <taxon>Halosaccharopolyspora</taxon>
    </lineage>
</organism>
<protein>
    <recommendedName>
        <fullName evidence="1">DUF6292 domain-containing protein</fullName>
    </recommendedName>
</protein>
<dbReference type="EMBL" id="JACGWZ010000010">
    <property type="protein sequence ID" value="MBA8827786.1"/>
    <property type="molecule type" value="Genomic_DNA"/>
</dbReference>
<dbReference type="AlphaFoldDB" id="A0A839E588"/>
<proteinExistence type="predicted"/>
<dbReference type="InterPro" id="IPR046259">
    <property type="entry name" value="DUF6292"/>
</dbReference>
<sequence>MPQTDPTAYLTAVAAALQADEIAVLNQEIDSQPPRCGRIRLDCDTDEIAGTDLESVTVDWSEDTGWSVTVRYQADIDIVPDPIERGLDLVPTPEVVAAWVGLVLTSPEAMPSRPAAALPATTTGSDLDTALQRYATHHD</sequence>